<evidence type="ECO:0000313" key="3">
    <source>
        <dbReference type="Proteomes" id="UP000030699"/>
    </source>
</evidence>
<name>A0A024WV28_PLAFA</name>
<organism evidence="2 3">
    <name type="scientific">Plasmodium falciparum MaliPS096_E11</name>
    <dbReference type="NCBI Taxonomy" id="1036727"/>
    <lineage>
        <taxon>Eukaryota</taxon>
        <taxon>Sar</taxon>
        <taxon>Alveolata</taxon>
        <taxon>Apicomplexa</taxon>
        <taxon>Aconoidasida</taxon>
        <taxon>Haemosporida</taxon>
        <taxon>Plasmodiidae</taxon>
        <taxon>Plasmodium</taxon>
        <taxon>Plasmodium (Laverania)</taxon>
    </lineage>
</organism>
<evidence type="ECO:0000256" key="1">
    <source>
        <dbReference type="SAM" id="Coils"/>
    </source>
</evidence>
<sequence length="195" mass="23425">MEGKKNIYIGNDDVINEEIKDVKEDIHDDDVMVEEEIDERDEHENKINELEIHKEIIKEDGLLDDCIKDDIINNDEIKMNDNIKDEFLENDKKEDMILRDERENETHTNNIQQYNNSYNRTNEEQTFKDEDIFENMNNNDNIKQINEPDKDMIKQENIILPFAEKNIMTNDKIEKGIQNKEEEINEDMEKENLNY</sequence>
<feature type="coiled-coil region" evidence="1">
    <location>
        <begin position="97"/>
        <end position="124"/>
    </location>
</feature>
<reference evidence="2 3" key="1">
    <citation type="submission" date="2013-02" db="EMBL/GenBank/DDBJ databases">
        <title>The Genome Annotation of Plasmodium falciparum MaliPS096_E11.</title>
        <authorList>
            <consortium name="The Broad Institute Genome Sequencing Platform"/>
            <consortium name="The Broad Institute Genome Sequencing Center for Infectious Disease"/>
            <person name="Neafsey D."/>
            <person name="Hoffman S."/>
            <person name="Volkman S."/>
            <person name="Rosenthal P."/>
            <person name="Walker B."/>
            <person name="Young S.K."/>
            <person name="Zeng Q."/>
            <person name="Gargeya S."/>
            <person name="Fitzgerald M."/>
            <person name="Haas B."/>
            <person name="Abouelleil A."/>
            <person name="Allen A.W."/>
            <person name="Alvarado L."/>
            <person name="Arachchi H.M."/>
            <person name="Berlin A.M."/>
            <person name="Chapman S.B."/>
            <person name="Gainer-Dewar J."/>
            <person name="Goldberg J."/>
            <person name="Griggs A."/>
            <person name="Gujja S."/>
            <person name="Hansen M."/>
            <person name="Howarth C."/>
            <person name="Imamovic A."/>
            <person name="Ireland A."/>
            <person name="Larimer J."/>
            <person name="McCowan C."/>
            <person name="Murphy C."/>
            <person name="Pearson M."/>
            <person name="Poon T.W."/>
            <person name="Priest M."/>
            <person name="Roberts A."/>
            <person name="Saif S."/>
            <person name="Shea T."/>
            <person name="Sisk P."/>
            <person name="Sykes S."/>
            <person name="Wortman J."/>
            <person name="Nusbaum C."/>
            <person name="Birren B."/>
        </authorList>
    </citation>
    <scope>NUCLEOTIDE SEQUENCE [LARGE SCALE GENOMIC DNA]</scope>
    <source>
        <strain evidence="2 3">MaliPS096_E11</strain>
    </source>
</reference>
<dbReference type="EMBL" id="KI925500">
    <property type="protein sequence ID" value="ETW51104.1"/>
    <property type="molecule type" value="Genomic_DNA"/>
</dbReference>
<protein>
    <submittedName>
        <fullName evidence="2">Uncharacterized protein</fullName>
    </submittedName>
</protein>
<dbReference type="Proteomes" id="UP000030699">
    <property type="component" value="Unassembled WGS sequence"/>
</dbReference>
<keyword evidence="1" id="KW-0175">Coiled coil</keyword>
<evidence type="ECO:0000313" key="2">
    <source>
        <dbReference type="EMBL" id="ETW51104.1"/>
    </source>
</evidence>
<proteinExistence type="predicted"/>
<dbReference type="AlphaFoldDB" id="A0A024WV28"/>
<accession>A0A024WV28</accession>
<gene>
    <name evidence="2" type="ORF">PFMALIP_00818</name>
</gene>
<feature type="coiled-coil region" evidence="1">
    <location>
        <begin position="33"/>
        <end position="60"/>
    </location>
</feature>
<reference evidence="2 3" key="2">
    <citation type="submission" date="2013-02" db="EMBL/GenBank/DDBJ databases">
        <title>The Genome Sequence of Plasmodium falciparum MaliPS096_E11.</title>
        <authorList>
            <consortium name="The Broad Institute Genome Sequencing Platform"/>
            <consortium name="The Broad Institute Genome Sequencing Center for Infectious Disease"/>
            <person name="Neafsey D."/>
            <person name="Cheeseman I."/>
            <person name="Volkman S."/>
            <person name="Adams J."/>
            <person name="Walker B."/>
            <person name="Young S.K."/>
            <person name="Zeng Q."/>
            <person name="Gargeya S."/>
            <person name="Fitzgerald M."/>
            <person name="Haas B."/>
            <person name="Abouelleil A."/>
            <person name="Alvarado L."/>
            <person name="Arachchi H.M."/>
            <person name="Berlin A.M."/>
            <person name="Chapman S.B."/>
            <person name="Dewar J."/>
            <person name="Goldberg J."/>
            <person name="Griggs A."/>
            <person name="Gujja S."/>
            <person name="Hansen M."/>
            <person name="Howarth C."/>
            <person name="Imamovic A."/>
            <person name="Larimer J."/>
            <person name="McCowan C."/>
            <person name="Murphy C."/>
            <person name="Neiman D."/>
            <person name="Pearson M."/>
            <person name="Priest M."/>
            <person name="Roberts A."/>
            <person name="Saif S."/>
            <person name="Shea T."/>
            <person name="Sisk P."/>
            <person name="Sykes S."/>
            <person name="Wortman J."/>
            <person name="Nusbaum C."/>
            <person name="Birren B."/>
        </authorList>
    </citation>
    <scope>NUCLEOTIDE SEQUENCE [LARGE SCALE GENOMIC DNA]</scope>
    <source>
        <strain evidence="2 3">MaliPS096_E11</strain>
    </source>
</reference>